<dbReference type="Gene3D" id="3.40.50.12610">
    <property type="match status" value="1"/>
</dbReference>
<evidence type="ECO:0000313" key="22">
    <source>
        <dbReference type="Proteomes" id="UP000001488"/>
    </source>
</evidence>
<comment type="subcellular location">
    <subcellularLocation>
        <location evidence="3">Cell membrane</location>
        <topology evidence="3">Multi-pass membrane protein</topology>
    </subcellularLocation>
</comment>
<dbReference type="PaxDb" id="593117-TGAM_0937"/>
<evidence type="ECO:0000256" key="14">
    <source>
        <dbReference type="ARBA" id="ARBA00023211"/>
    </source>
</evidence>
<keyword evidence="22" id="KW-1185">Reference proteome</keyword>
<keyword evidence="13 18" id="KW-0472">Membrane</keyword>
<gene>
    <name evidence="21" type="ordered locus">TGAM_0937</name>
</gene>
<evidence type="ECO:0000256" key="7">
    <source>
        <dbReference type="ARBA" id="ARBA00022676"/>
    </source>
</evidence>
<keyword evidence="7" id="KW-0328">Glycosyltransferase</keyword>
<reference evidence="21 22" key="1">
    <citation type="journal article" date="2007" name="Genome Biol.">
        <title>Genome analysis and genome-wide proteomics of Thermococcus gammatolerans, the most radioresistant organism known amongst the Archaea.</title>
        <authorList>
            <person name="Zivanovic Y."/>
            <person name="Armengaud J."/>
            <person name="Lagorce A."/>
            <person name="Leplat C."/>
            <person name="Guerin P."/>
            <person name="Dutertre M."/>
            <person name="Anthouard V."/>
            <person name="Forterre P."/>
            <person name="Wincker P."/>
            <person name="Confalonieri F."/>
        </authorList>
    </citation>
    <scope>NUCLEOTIDE SEQUENCE [LARGE SCALE GENOMIC DNA]</scope>
    <source>
        <strain evidence="22">DSM 15229 / JCM 11827 / EJ3</strain>
    </source>
</reference>
<evidence type="ECO:0000256" key="1">
    <source>
        <dbReference type="ARBA" id="ARBA00001936"/>
    </source>
</evidence>
<dbReference type="eggNOG" id="arCOG02044">
    <property type="taxonomic scope" value="Archaea"/>
</dbReference>
<dbReference type="UniPathway" id="UPA00378"/>
<dbReference type="EMBL" id="CP001398">
    <property type="protein sequence ID" value="ACS33439.1"/>
    <property type="molecule type" value="Genomic_DNA"/>
</dbReference>
<dbReference type="STRING" id="593117.TGAM_0937"/>
<comment type="cofactor">
    <cofactor evidence="1">
        <name>Mn(2+)</name>
        <dbReference type="ChEBI" id="CHEBI:29035"/>
    </cofactor>
</comment>
<evidence type="ECO:0000256" key="4">
    <source>
        <dbReference type="ARBA" id="ARBA00004922"/>
    </source>
</evidence>
<dbReference type="Gene3D" id="2.40.128.390">
    <property type="match status" value="1"/>
</dbReference>
<comment type="similarity">
    <text evidence="5">Belongs to the STT3 family.</text>
</comment>
<evidence type="ECO:0000256" key="17">
    <source>
        <dbReference type="SAM" id="MobiDB-lite"/>
    </source>
</evidence>
<dbReference type="InterPro" id="IPR003674">
    <property type="entry name" value="Oligo_trans_STT3"/>
</dbReference>
<keyword evidence="14" id="KW-0464">Manganese</keyword>
<evidence type="ECO:0000256" key="3">
    <source>
        <dbReference type="ARBA" id="ARBA00004651"/>
    </source>
</evidence>
<accession>C5A5C7</accession>
<evidence type="ECO:0000313" key="21">
    <source>
        <dbReference type="EMBL" id="ACS33439.1"/>
    </source>
</evidence>
<dbReference type="PATRIC" id="fig|593117.10.peg.931"/>
<feature type="transmembrane region" description="Helical" evidence="18">
    <location>
        <begin position="277"/>
        <end position="297"/>
    </location>
</feature>
<keyword evidence="12 18" id="KW-1133">Transmembrane helix</keyword>
<comment type="pathway">
    <text evidence="4">Protein modification; protein glycosylation.</text>
</comment>
<dbReference type="Pfam" id="PF18235">
    <property type="entry name" value="OST_P2"/>
    <property type="match status" value="1"/>
</dbReference>
<organism evidence="21 22">
    <name type="scientific">Thermococcus gammatolerans (strain DSM 15229 / JCM 11827 / EJ3)</name>
    <dbReference type="NCBI Taxonomy" id="593117"/>
    <lineage>
        <taxon>Archaea</taxon>
        <taxon>Methanobacteriati</taxon>
        <taxon>Methanobacteriota</taxon>
        <taxon>Thermococci</taxon>
        <taxon>Thermococcales</taxon>
        <taxon>Thermococcaceae</taxon>
        <taxon>Thermococcus</taxon>
    </lineage>
</organism>
<feature type="transmembrane region" description="Helical" evidence="18">
    <location>
        <begin position="404"/>
        <end position="422"/>
    </location>
</feature>
<feature type="transmembrane region" description="Helical" evidence="18">
    <location>
        <begin position="111"/>
        <end position="130"/>
    </location>
</feature>
<dbReference type="GO" id="GO:0046872">
    <property type="term" value="F:metal ion binding"/>
    <property type="evidence" value="ECO:0007669"/>
    <property type="project" value="UniProtKB-KW"/>
</dbReference>
<keyword evidence="9 18" id="KW-0812">Transmembrane</keyword>
<evidence type="ECO:0000256" key="18">
    <source>
        <dbReference type="SAM" id="Phobius"/>
    </source>
</evidence>
<feature type="transmembrane region" description="Helical" evidence="18">
    <location>
        <begin position="43"/>
        <end position="62"/>
    </location>
</feature>
<dbReference type="EC" id="2.4.99.21" evidence="6"/>
<dbReference type="Proteomes" id="UP000001488">
    <property type="component" value="Chromosome"/>
</dbReference>
<evidence type="ECO:0000256" key="11">
    <source>
        <dbReference type="ARBA" id="ARBA00022842"/>
    </source>
</evidence>
<dbReference type="PANTHER" id="PTHR13872">
    <property type="entry name" value="DOLICHYL-DIPHOSPHOOLIGOSACCHARIDE--PROTEIN GLYCOSYLTRANSFERASE SUBUNIT"/>
    <property type="match status" value="1"/>
</dbReference>
<evidence type="ECO:0000256" key="15">
    <source>
        <dbReference type="ARBA" id="ARBA00030679"/>
    </source>
</evidence>
<feature type="transmembrane region" description="Helical" evidence="18">
    <location>
        <begin position="245"/>
        <end position="265"/>
    </location>
</feature>
<dbReference type="InterPro" id="IPR048858">
    <property type="entry name" value="OST_P1"/>
</dbReference>
<name>C5A5C7_THEGJ</name>
<dbReference type="GO" id="GO:0004576">
    <property type="term" value="F:oligosaccharyl transferase activity"/>
    <property type="evidence" value="ECO:0007669"/>
    <property type="project" value="InterPro"/>
</dbReference>
<comment type="catalytic activity">
    <reaction evidence="16">
        <text>an archaeal dolichyl phosphooligosaccharide + [protein]-L-asparagine = an archaeal dolichyl phosphate + a glycoprotein with the oligosaccharide chain attached by N-beta-D-glycosyl linkage to a protein L-asparagine.</text>
        <dbReference type="EC" id="2.4.99.21"/>
    </reaction>
</comment>
<evidence type="ECO:0000259" key="19">
    <source>
        <dbReference type="Pfam" id="PF18235"/>
    </source>
</evidence>
<dbReference type="KEGG" id="tga:TGAM_0937"/>
<feature type="transmembrane region" description="Helical" evidence="18">
    <location>
        <begin position="335"/>
        <end position="355"/>
    </location>
</feature>
<feature type="transmembrane region" description="Helical" evidence="18">
    <location>
        <begin position="458"/>
        <end position="477"/>
    </location>
</feature>
<evidence type="ECO:0000256" key="12">
    <source>
        <dbReference type="ARBA" id="ARBA00022989"/>
    </source>
</evidence>
<evidence type="ECO:0000256" key="13">
    <source>
        <dbReference type="ARBA" id="ARBA00023136"/>
    </source>
</evidence>
<dbReference type="PANTHER" id="PTHR13872:SF1">
    <property type="entry name" value="DOLICHYL-DIPHOSPHOOLIGOSACCHARIDE--PROTEIN GLYCOSYLTRANSFERASE SUBUNIT STT3B"/>
    <property type="match status" value="1"/>
</dbReference>
<evidence type="ECO:0000256" key="6">
    <source>
        <dbReference type="ARBA" id="ARBA00012602"/>
    </source>
</evidence>
<feature type="transmembrane region" description="Helical" evidence="18">
    <location>
        <begin position="219"/>
        <end position="239"/>
    </location>
</feature>
<sequence length="993" mass="112400">MNEVIEMVKSKVKKKGKEKVKKSTGTRKEPESLKKMASVYPKLKTYGLAIITLIIAYYGYLIRMKTAKLKYFIDPDTFYHFEIFREAVKHGIPSYFSRANPPTGIKLGGSLGLYVIPAKVYSLIFSHLGYTELEFFKMWTPLVGAVTIVGVYLLGRKLHSDWAGFWAAAFLAFSYANYSKTYSGNARGEAPFLMFFVFALVAMAYYLDEKAEWKDLSKSWRKILWGALFVILSWLFMMSWQGSEFGIGVLLLFMALYPVLLFVFGKMQELKRFVYDFYPVMLIVLLGALPLTGIPLIGYRSFLVFALEVYLAIAALTAIMLFGEKIGLNYSDKKHRFGTVLAVGVLGFAGAYLYFGPDLWKFLAGAYQSNPLYQTVAELAKPDWAYIKNVFSIHYVRGAGQDGMLYVFSIVGFMILLSRISWKLYRGDVTGYKEVFLAVYYATATYFLWTAVRFSFQASGAVILLAGVLLGEVIVAIERMEENLGTKAMFAVVLILLFIPLPVIAARDMGTLAKAQAANEAVPKSWQDTLLWLKNNSNPLDSATSWWDYGYWIESSLLSNRRASTDGGHAYDRRYVLAKFFSHSGNAGEVDFEAWGLNYLIAWQSDIFKFNAISYLGGAITYGEYRGNPMFMPVGPQYGSTIVYDNKTKIYYVQVSYGGRVYQYIPDTIIDMGTGSVYQNKQPNVPYVLYVYPGNWGVLAYDKIAFSNFVQLAFNYLNPMNITESMKLRSNFVPIKMESGVNTYRFRPFAVYKIDLLVNGTPSNGTWRQVYSPFLAMKLPIGNHTFRIHLSAFGRDVKNATLIFEAYRNGTLVKRETLAENLHIDHLNETPITVSIDVPNATSYRMVLVQKGPVGVLDGPVKVNGKEVNPSFPIAPGKSGDMELTAAFRKDYNVTFALRAMVTYYVTPNGRDIYKKDFYLEPHQDIITYVPIKELSVKAGDNRISAHVSVPSDIFSTYVEKLKQKYGDNVVVYRKRLEPVFITEKEYVVWEGS</sequence>
<feature type="domain" description="Oligosaccharyltransferase peripheral 2" evidence="19">
    <location>
        <begin position="852"/>
        <end position="982"/>
    </location>
</feature>
<keyword evidence="11" id="KW-0460">Magnesium</keyword>
<feature type="region of interest" description="Disordered" evidence="17">
    <location>
        <begin position="10"/>
        <end position="29"/>
    </location>
</feature>
<evidence type="ECO:0000256" key="5">
    <source>
        <dbReference type="ARBA" id="ARBA00010810"/>
    </source>
</evidence>
<dbReference type="GO" id="GO:0005886">
    <property type="term" value="C:plasma membrane"/>
    <property type="evidence" value="ECO:0007669"/>
    <property type="project" value="UniProtKB-SubCell"/>
</dbReference>
<dbReference type="CAZy" id="GT66">
    <property type="family name" value="Glycosyltransferase Family 66"/>
</dbReference>
<feature type="transmembrane region" description="Helical" evidence="18">
    <location>
        <begin position="190"/>
        <end position="207"/>
    </location>
</feature>
<dbReference type="Pfam" id="PF21618">
    <property type="entry name" value="OST_P1"/>
    <property type="match status" value="1"/>
</dbReference>
<comment type="cofactor">
    <cofactor evidence="2">
        <name>Mg(2+)</name>
        <dbReference type="ChEBI" id="CHEBI:18420"/>
    </cofactor>
</comment>
<dbReference type="Gene3D" id="2.60.40.3030">
    <property type="match status" value="1"/>
</dbReference>
<evidence type="ECO:0000256" key="10">
    <source>
        <dbReference type="ARBA" id="ARBA00022723"/>
    </source>
</evidence>
<protein>
    <recommendedName>
        <fullName evidence="6">dolichyl-phosphooligosaccharide-protein glycotransferase</fullName>
        <ecNumber evidence="6">2.4.99.21</ecNumber>
    </recommendedName>
    <alternativeName>
        <fullName evidence="15">Oligosaccharyl transferase</fullName>
    </alternativeName>
</protein>
<proteinExistence type="inferred from homology"/>
<evidence type="ECO:0000256" key="2">
    <source>
        <dbReference type="ARBA" id="ARBA00001946"/>
    </source>
</evidence>
<dbReference type="InterPro" id="IPR041152">
    <property type="entry name" value="OST_P2"/>
</dbReference>
<dbReference type="Gene3D" id="2.60.40.3020">
    <property type="match status" value="1"/>
</dbReference>
<feature type="transmembrane region" description="Helical" evidence="18">
    <location>
        <begin position="303"/>
        <end position="323"/>
    </location>
</feature>
<feature type="transmembrane region" description="Helical" evidence="18">
    <location>
        <begin position="434"/>
        <end position="452"/>
    </location>
</feature>
<evidence type="ECO:0000259" key="20">
    <source>
        <dbReference type="Pfam" id="PF21618"/>
    </source>
</evidence>
<keyword evidence="8 21" id="KW-0808">Transferase</keyword>
<dbReference type="AlphaFoldDB" id="C5A5C7"/>
<feature type="compositionally biased region" description="Basic residues" evidence="17">
    <location>
        <begin position="10"/>
        <end position="25"/>
    </location>
</feature>
<keyword evidence="10" id="KW-0479">Metal-binding</keyword>
<feature type="transmembrane region" description="Helical" evidence="18">
    <location>
        <begin position="489"/>
        <end position="506"/>
    </location>
</feature>
<dbReference type="HOGENOM" id="CLU_304340_0_0_2"/>
<feature type="domain" description="Oligosaccharyl transferase peripheral 1" evidence="20">
    <location>
        <begin position="748"/>
        <end position="851"/>
    </location>
</feature>
<feature type="transmembrane region" description="Helical" evidence="18">
    <location>
        <begin position="162"/>
        <end position="178"/>
    </location>
</feature>
<evidence type="ECO:0000256" key="16">
    <source>
        <dbReference type="ARBA" id="ARBA00034066"/>
    </source>
</evidence>
<evidence type="ECO:0000256" key="9">
    <source>
        <dbReference type="ARBA" id="ARBA00022692"/>
    </source>
</evidence>
<evidence type="ECO:0000256" key="8">
    <source>
        <dbReference type="ARBA" id="ARBA00022679"/>
    </source>
</evidence>
<feature type="transmembrane region" description="Helical" evidence="18">
    <location>
        <begin position="136"/>
        <end position="155"/>
    </location>
</feature>